<dbReference type="InterPro" id="IPR052789">
    <property type="entry name" value="SSUH2_homolog"/>
</dbReference>
<feature type="non-terminal residue" evidence="1">
    <location>
        <position position="300"/>
    </location>
</feature>
<sequence>TSLVSEDAVRQALLEYAKKKCCYSSGPAQEMLLQDFHPFNTFRYRLDTFTENRLCHWMTEPYYGGEVDGAGNGPPPNRWDIQVEPRHLFRKSKHRMPLPHTSSVEICLYCFGRGRNICGSCCGLGRSRCMFCGGSGRNTDHTCTACGGSGRVLCPGCFGSGSQQCRTCRGQKRVIKYIQLTIKWKNHNFEFLADHQSDFTTKRFKKVTGEILLSDEQQTVSPITNFPEPSINEASVRGLTEHRTTFTDCRIRRQRHTIEWLPLTKVDYTWKGAEYHYYVYGNENRAYAKDYPRKCCCAIM</sequence>
<reference evidence="1" key="1">
    <citation type="thesis" date="2020" institute="ProQuest LLC" country="789 East Eisenhower Parkway, Ann Arbor, MI, USA">
        <title>Comparative Genomics and Chromosome Evolution.</title>
        <authorList>
            <person name="Mudd A.B."/>
        </authorList>
    </citation>
    <scope>NUCLEOTIDE SEQUENCE</scope>
    <source>
        <strain evidence="1">HN-11 Male</strain>
        <tissue evidence="1">Kidney and liver</tissue>
    </source>
</reference>
<keyword evidence="2" id="KW-1185">Reference proteome</keyword>
<protein>
    <recommendedName>
        <fullName evidence="3">Ssu-2 homolog</fullName>
    </recommendedName>
</protein>
<evidence type="ECO:0000313" key="2">
    <source>
        <dbReference type="Proteomes" id="UP000770717"/>
    </source>
</evidence>
<proteinExistence type="predicted"/>
<dbReference type="EMBL" id="WNTK01001784">
    <property type="protein sequence ID" value="KAG9466851.1"/>
    <property type="molecule type" value="Genomic_DNA"/>
</dbReference>
<evidence type="ECO:0000313" key="1">
    <source>
        <dbReference type="EMBL" id="KAG9466851.1"/>
    </source>
</evidence>
<dbReference type="Proteomes" id="UP000770717">
    <property type="component" value="Unassembled WGS sequence"/>
</dbReference>
<gene>
    <name evidence="1" type="ORF">GDO78_015999</name>
</gene>
<dbReference type="Gene3D" id="6.20.20.10">
    <property type="match status" value="1"/>
</dbReference>
<dbReference type="AlphaFoldDB" id="A0A8J6JNH5"/>
<name>A0A8J6JNH5_ELECQ</name>
<dbReference type="OrthoDB" id="3355217at2759"/>
<dbReference type="PANTHER" id="PTHR48465">
    <property type="entry name" value="PROTEIN SSUH2 HOMOLOG"/>
    <property type="match status" value="1"/>
</dbReference>
<comment type="caution">
    <text evidence="1">The sequence shown here is derived from an EMBL/GenBank/DDBJ whole genome shotgun (WGS) entry which is preliminary data.</text>
</comment>
<dbReference type="PANTHER" id="PTHR48465:SF1">
    <property type="entry name" value="PROTEIN SSUH2 HOMOLOG"/>
    <property type="match status" value="1"/>
</dbReference>
<organism evidence="1 2">
    <name type="scientific">Eleutherodactylus coqui</name>
    <name type="common">Puerto Rican coqui</name>
    <dbReference type="NCBI Taxonomy" id="57060"/>
    <lineage>
        <taxon>Eukaryota</taxon>
        <taxon>Metazoa</taxon>
        <taxon>Chordata</taxon>
        <taxon>Craniata</taxon>
        <taxon>Vertebrata</taxon>
        <taxon>Euteleostomi</taxon>
        <taxon>Amphibia</taxon>
        <taxon>Batrachia</taxon>
        <taxon>Anura</taxon>
        <taxon>Neobatrachia</taxon>
        <taxon>Hyloidea</taxon>
        <taxon>Eleutherodactylidae</taxon>
        <taxon>Eleutherodactylinae</taxon>
        <taxon>Eleutherodactylus</taxon>
        <taxon>Eleutherodactylus</taxon>
    </lineage>
</organism>
<evidence type="ECO:0008006" key="3">
    <source>
        <dbReference type="Google" id="ProtNLM"/>
    </source>
</evidence>
<accession>A0A8J6JNH5</accession>